<dbReference type="EMBL" id="CP036425">
    <property type="protein sequence ID" value="QDU32891.1"/>
    <property type="molecule type" value="Genomic_DNA"/>
</dbReference>
<proteinExistence type="predicted"/>
<name>A0A517YRP4_9BACT</name>
<protein>
    <submittedName>
        <fullName evidence="1">Uncharacterized protein</fullName>
    </submittedName>
</protein>
<accession>A0A517YRP4</accession>
<gene>
    <name evidence="1" type="ORF">KS4_09300</name>
</gene>
<reference evidence="1 2" key="1">
    <citation type="submission" date="2019-02" db="EMBL/GenBank/DDBJ databases">
        <title>Deep-cultivation of Planctomycetes and their phenomic and genomic characterization uncovers novel biology.</title>
        <authorList>
            <person name="Wiegand S."/>
            <person name="Jogler M."/>
            <person name="Boedeker C."/>
            <person name="Pinto D."/>
            <person name="Vollmers J."/>
            <person name="Rivas-Marin E."/>
            <person name="Kohn T."/>
            <person name="Peeters S.H."/>
            <person name="Heuer A."/>
            <person name="Rast P."/>
            <person name="Oberbeckmann S."/>
            <person name="Bunk B."/>
            <person name="Jeske O."/>
            <person name="Meyerdierks A."/>
            <person name="Storesund J.E."/>
            <person name="Kallscheuer N."/>
            <person name="Luecker S."/>
            <person name="Lage O.M."/>
            <person name="Pohl T."/>
            <person name="Merkel B.J."/>
            <person name="Hornburger P."/>
            <person name="Mueller R.-W."/>
            <person name="Bruemmer F."/>
            <person name="Labrenz M."/>
            <person name="Spormann A.M."/>
            <person name="Op den Camp H."/>
            <person name="Overmann J."/>
            <person name="Amann R."/>
            <person name="Jetten M.S.M."/>
            <person name="Mascher T."/>
            <person name="Medema M.H."/>
            <person name="Devos D.P."/>
            <person name="Kaster A.-K."/>
            <person name="Ovreas L."/>
            <person name="Rohde M."/>
            <person name="Galperin M.Y."/>
            <person name="Jogler C."/>
        </authorList>
    </citation>
    <scope>NUCLEOTIDE SEQUENCE [LARGE SCALE GENOMIC DNA]</scope>
    <source>
        <strain evidence="1 2">KS4</strain>
    </source>
</reference>
<keyword evidence="2" id="KW-1185">Reference proteome</keyword>
<dbReference type="Proteomes" id="UP000317369">
    <property type="component" value="Chromosome"/>
</dbReference>
<evidence type="ECO:0000313" key="1">
    <source>
        <dbReference type="EMBL" id="QDU32891.1"/>
    </source>
</evidence>
<dbReference type="KEGG" id="pcor:KS4_09300"/>
<sequence length="56" mass="6248">MKQDRKDKYDKGANGFFNIVGRVVYGVWRVSIQVILPGIMIDSEDESAAEETNAAD</sequence>
<evidence type="ECO:0000313" key="2">
    <source>
        <dbReference type="Proteomes" id="UP000317369"/>
    </source>
</evidence>
<dbReference type="AlphaFoldDB" id="A0A517YRP4"/>
<organism evidence="1 2">
    <name type="scientific">Poriferisphaera corsica</name>
    <dbReference type="NCBI Taxonomy" id="2528020"/>
    <lineage>
        <taxon>Bacteria</taxon>
        <taxon>Pseudomonadati</taxon>
        <taxon>Planctomycetota</taxon>
        <taxon>Phycisphaerae</taxon>
        <taxon>Phycisphaerales</taxon>
        <taxon>Phycisphaeraceae</taxon>
        <taxon>Poriferisphaera</taxon>
    </lineage>
</organism>